<gene>
    <name evidence="1" type="ORF">HK100_009699</name>
</gene>
<accession>A0AAD5SMH0</accession>
<dbReference type="EMBL" id="JADGJH010005064">
    <property type="protein sequence ID" value="KAJ3082329.1"/>
    <property type="molecule type" value="Genomic_DNA"/>
</dbReference>
<name>A0AAD5SMH0_9FUNG</name>
<dbReference type="AlphaFoldDB" id="A0AAD5SMH0"/>
<feature type="non-terminal residue" evidence="1">
    <location>
        <position position="171"/>
    </location>
</feature>
<organism evidence="1 2">
    <name type="scientific">Physocladia obscura</name>
    <dbReference type="NCBI Taxonomy" id="109957"/>
    <lineage>
        <taxon>Eukaryota</taxon>
        <taxon>Fungi</taxon>
        <taxon>Fungi incertae sedis</taxon>
        <taxon>Chytridiomycota</taxon>
        <taxon>Chytridiomycota incertae sedis</taxon>
        <taxon>Chytridiomycetes</taxon>
        <taxon>Chytridiales</taxon>
        <taxon>Chytriomycetaceae</taxon>
        <taxon>Physocladia</taxon>
    </lineage>
</organism>
<keyword evidence="2" id="KW-1185">Reference proteome</keyword>
<evidence type="ECO:0000313" key="1">
    <source>
        <dbReference type="EMBL" id="KAJ3082329.1"/>
    </source>
</evidence>
<reference evidence="1" key="1">
    <citation type="submission" date="2020-05" db="EMBL/GenBank/DDBJ databases">
        <title>Phylogenomic resolution of chytrid fungi.</title>
        <authorList>
            <person name="Stajich J.E."/>
            <person name="Amses K."/>
            <person name="Simmons R."/>
            <person name="Seto K."/>
            <person name="Myers J."/>
            <person name="Bonds A."/>
            <person name="Quandt C.A."/>
            <person name="Barry K."/>
            <person name="Liu P."/>
            <person name="Grigoriev I."/>
            <person name="Longcore J.E."/>
            <person name="James T.Y."/>
        </authorList>
    </citation>
    <scope>NUCLEOTIDE SEQUENCE</scope>
    <source>
        <strain evidence="1">JEL0513</strain>
    </source>
</reference>
<protein>
    <submittedName>
        <fullName evidence="1">Uncharacterized protein</fullName>
    </submittedName>
</protein>
<sequence>MPQRKNNHDHCHTHRDSIGSICKNTVDGTVDYTPSPFNAKLPSKNSMFQTPQVFKTVAADSPCKDAWLHFQEAKQTARRQGSSTLLQRASPIRRRSPTLSSISHCCFKRIRSRPSLQQIDFGSEFYGQTPVVFENRKYSSEEGSSMDLLQSLGGAKSWSGFKRNSRLLGQR</sequence>
<dbReference type="Proteomes" id="UP001211907">
    <property type="component" value="Unassembled WGS sequence"/>
</dbReference>
<evidence type="ECO:0000313" key="2">
    <source>
        <dbReference type="Proteomes" id="UP001211907"/>
    </source>
</evidence>
<proteinExistence type="predicted"/>
<comment type="caution">
    <text evidence="1">The sequence shown here is derived from an EMBL/GenBank/DDBJ whole genome shotgun (WGS) entry which is preliminary data.</text>
</comment>